<dbReference type="Proteomes" id="UP001465153">
    <property type="component" value="Unassembled WGS sequence"/>
</dbReference>
<dbReference type="Pfam" id="PF13649">
    <property type="entry name" value="Methyltransf_25"/>
    <property type="match status" value="1"/>
</dbReference>
<dbReference type="EMBL" id="BAABWN010000004">
    <property type="protein sequence ID" value="GAA6167750.1"/>
    <property type="molecule type" value="Genomic_DNA"/>
</dbReference>
<dbReference type="InterPro" id="IPR029063">
    <property type="entry name" value="SAM-dependent_MTases_sf"/>
</dbReference>
<name>A0ABQ0A7W7_9GAMM</name>
<keyword evidence="4" id="KW-1185">Reference proteome</keyword>
<dbReference type="InterPro" id="IPR041698">
    <property type="entry name" value="Methyltransf_25"/>
</dbReference>
<protein>
    <submittedName>
        <fullName evidence="3">23S rRNA (Guanine(745)-N(1))-methyltransferase</fullName>
    </submittedName>
</protein>
<dbReference type="RefSeq" id="WP_353302385.1">
    <property type="nucleotide sequence ID" value="NZ_BAABWN010000004.1"/>
</dbReference>
<dbReference type="InterPro" id="IPR016718">
    <property type="entry name" value="rRNA_m1G-MeTrfase_A_prd"/>
</dbReference>
<dbReference type="Gene3D" id="3.40.50.150">
    <property type="entry name" value="Vaccinia Virus protein VP39"/>
    <property type="match status" value="1"/>
</dbReference>
<feature type="domain" description="Methyltransferase" evidence="1">
    <location>
        <begin position="95"/>
        <end position="179"/>
    </location>
</feature>
<dbReference type="Pfam" id="PF21302">
    <property type="entry name" value="Zn_ribbon_RlmA"/>
    <property type="match status" value="1"/>
</dbReference>
<reference evidence="3 4" key="1">
    <citation type="submission" date="2024-04" db="EMBL/GenBank/DDBJ databases">
        <title>Draft genome sequence of Sessilibacter corallicola NBRC 116591.</title>
        <authorList>
            <person name="Miyakawa T."/>
            <person name="Kusuya Y."/>
            <person name="Miura T."/>
        </authorList>
    </citation>
    <scope>NUCLEOTIDE SEQUENCE [LARGE SCALE GENOMIC DNA]</scope>
    <source>
        <strain evidence="3 4">KU-00831-HH</strain>
    </source>
</reference>
<evidence type="ECO:0000259" key="2">
    <source>
        <dbReference type="Pfam" id="PF21302"/>
    </source>
</evidence>
<dbReference type="InterPro" id="IPR048647">
    <property type="entry name" value="RlmA_N"/>
</dbReference>
<evidence type="ECO:0000313" key="4">
    <source>
        <dbReference type="Proteomes" id="UP001465153"/>
    </source>
</evidence>
<feature type="domain" description="23S rRNA (guanine(745)-N(1))-methyltransferase N-terminal" evidence="2">
    <location>
        <begin position="4"/>
        <end position="46"/>
    </location>
</feature>
<sequence>MIWNCPLCNSELVIYDSCLKCSNNHSFDIARQGYVNLLPVQKKHSKNPGDSQMMIQARNRFLQQGFYEPLAQAISEMVDDYFSEITESDQPLTGLDLGGGDGYFSSYLNQHQGTEKSNGKVTWWLSDISKEAVKLAAKRFPKTQTAVANSLDLPVVNQSVDCIFQAFAPASDSESDRVLSERGIWIRVYPGTQHLQEMRSIIFKDAQPHKPWPDPEGFERLAEKQLNFSLRVESEQNKQDLLAMTPMYWRSRPEDQALWLHSQNHDVTANFVITCFKRHD</sequence>
<organism evidence="3 4">
    <name type="scientific">Sessilibacter corallicola</name>
    <dbReference type="NCBI Taxonomy" id="2904075"/>
    <lineage>
        <taxon>Bacteria</taxon>
        <taxon>Pseudomonadati</taxon>
        <taxon>Pseudomonadota</taxon>
        <taxon>Gammaproteobacteria</taxon>
        <taxon>Cellvibrionales</taxon>
        <taxon>Cellvibrionaceae</taxon>
        <taxon>Sessilibacter</taxon>
    </lineage>
</organism>
<gene>
    <name evidence="3" type="primary">rlmA</name>
    <name evidence="3" type="ORF">NBRC116591_15600</name>
</gene>
<evidence type="ECO:0000313" key="3">
    <source>
        <dbReference type="EMBL" id="GAA6167750.1"/>
    </source>
</evidence>
<dbReference type="SUPFAM" id="SSF53335">
    <property type="entry name" value="S-adenosyl-L-methionine-dependent methyltransferases"/>
    <property type="match status" value="1"/>
</dbReference>
<dbReference type="PIRSF" id="PIRSF018249">
    <property type="entry name" value="MyrA_prd"/>
    <property type="match status" value="1"/>
</dbReference>
<accession>A0ABQ0A7W7</accession>
<comment type="caution">
    <text evidence="3">The sequence shown here is derived from an EMBL/GenBank/DDBJ whole genome shotgun (WGS) entry which is preliminary data.</text>
</comment>
<proteinExistence type="predicted"/>
<evidence type="ECO:0000259" key="1">
    <source>
        <dbReference type="Pfam" id="PF13649"/>
    </source>
</evidence>